<proteinExistence type="predicted"/>
<feature type="compositionally biased region" description="Basic and acidic residues" evidence="1">
    <location>
        <begin position="136"/>
        <end position="145"/>
    </location>
</feature>
<reference evidence="2 3" key="1">
    <citation type="submission" date="2020-08" db="EMBL/GenBank/DDBJ databases">
        <title>Genomic Encyclopedia of Type Strains, Phase IV (KMG-IV): sequencing the most valuable type-strain genomes for metagenomic binning, comparative biology and taxonomic classification.</title>
        <authorList>
            <person name="Goeker M."/>
        </authorList>
    </citation>
    <scope>NUCLEOTIDE SEQUENCE [LARGE SCALE GENOMIC DNA]</scope>
    <source>
        <strain evidence="2 3">DSM 40141</strain>
    </source>
</reference>
<sequence length="145" mass="15392">MAHSTNGTPPDRGPAAHLPTTRRLVEDGVELLHPDRTPHFAHDLVRSLDEASQAVGALRIDPSSDVTVSALTALVCTGTTWADALQAAADVARTSPGLEPHALSLARVPGPVVGLWEYQLTMTVSSRDPQTGDDVAPVHHGERMR</sequence>
<feature type="region of interest" description="Disordered" evidence="1">
    <location>
        <begin position="126"/>
        <end position="145"/>
    </location>
</feature>
<evidence type="ECO:0000313" key="3">
    <source>
        <dbReference type="Proteomes" id="UP000540423"/>
    </source>
</evidence>
<keyword evidence="3" id="KW-1185">Reference proteome</keyword>
<name>A0A7X0LSU1_9ACTN</name>
<dbReference type="EMBL" id="JACHEM010000036">
    <property type="protein sequence ID" value="MBB6440068.1"/>
    <property type="molecule type" value="Genomic_DNA"/>
</dbReference>
<evidence type="ECO:0000313" key="2">
    <source>
        <dbReference type="EMBL" id="MBB6440068.1"/>
    </source>
</evidence>
<protein>
    <submittedName>
        <fullName evidence="2">Uncharacterized protein</fullName>
    </submittedName>
</protein>
<accession>A0A7X0LSU1</accession>
<dbReference type="RefSeq" id="WP_185036538.1">
    <property type="nucleotide sequence ID" value="NZ_BNBN01000019.1"/>
</dbReference>
<evidence type="ECO:0000256" key="1">
    <source>
        <dbReference type="SAM" id="MobiDB-lite"/>
    </source>
</evidence>
<comment type="caution">
    <text evidence="2">The sequence shown here is derived from an EMBL/GenBank/DDBJ whole genome shotgun (WGS) entry which is preliminary data.</text>
</comment>
<dbReference type="AlphaFoldDB" id="A0A7X0LSU1"/>
<organism evidence="2 3">
    <name type="scientific">Streptomyces candidus</name>
    <dbReference type="NCBI Taxonomy" id="67283"/>
    <lineage>
        <taxon>Bacteria</taxon>
        <taxon>Bacillati</taxon>
        <taxon>Actinomycetota</taxon>
        <taxon>Actinomycetes</taxon>
        <taxon>Kitasatosporales</taxon>
        <taxon>Streptomycetaceae</taxon>
        <taxon>Streptomyces</taxon>
    </lineage>
</organism>
<gene>
    <name evidence="2" type="ORF">HNQ79_006581</name>
</gene>
<dbReference type="Proteomes" id="UP000540423">
    <property type="component" value="Unassembled WGS sequence"/>
</dbReference>